<reference evidence="3" key="1">
    <citation type="submission" date="2020-11" db="EMBL/GenBank/DDBJ databases">
        <title>Adaptations for nitrogen fixation in a non-lichenized fungal sporocarp promotes dispersal by wood-feeding termites.</title>
        <authorList>
            <consortium name="DOE Joint Genome Institute"/>
            <person name="Koch R.A."/>
            <person name="Yoon G."/>
            <person name="Arayal U."/>
            <person name="Lail K."/>
            <person name="Amirebrahimi M."/>
            <person name="Labutti K."/>
            <person name="Lipzen A."/>
            <person name="Riley R."/>
            <person name="Barry K."/>
            <person name="Henrissat B."/>
            <person name="Grigoriev I.V."/>
            <person name="Herr J.R."/>
            <person name="Aime M.C."/>
        </authorList>
    </citation>
    <scope>NUCLEOTIDE SEQUENCE</scope>
    <source>
        <strain evidence="3">MCA 3950</strain>
    </source>
</reference>
<dbReference type="Proteomes" id="UP000812287">
    <property type="component" value="Unassembled WGS sequence"/>
</dbReference>
<feature type="compositionally biased region" description="Basic and acidic residues" evidence="1">
    <location>
        <begin position="93"/>
        <end position="109"/>
    </location>
</feature>
<evidence type="ECO:0000313" key="4">
    <source>
        <dbReference type="Proteomes" id="UP000812287"/>
    </source>
</evidence>
<accession>A0A9P7VNR0</accession>
<sequence length="254" mass="27586">MLPATTADLNHDFFELIASIIGTLLGLLAIITLCRGRQSVTAWIVRHYQAFQQVQRILRNVTPDLPFHDIPPSIRTSFFPQGRPLSETQNNDSDTRSLHEEEGSQDHHSAFTGFRNPWTTNVTQEPAEVSNYVTPAGSPEHPASPIPSGIGNRARDSLDATQMATRSCQSHNSPRTPPRPPPSPTPAPASPSVEWGSRTHTEGPSTLTTQTRRLPSPQPGTPIDISMWAASPRLGRPASEGGQPGDMPSPRSGM</sequence>
<comment type="caution">
    <text evidence="3">The sequence shown here is derived from an EMBL/GenBank/DDBJ whole genome shotgun (WGS) entry which is preliminary data.</text>
</comment>
<keyword evidence="4" id="KW-1185">Reference proteome</keyword>
<evidence type="ECO:0000256" key="2">
    <source>
        <dbReference type="SAM" id="Phobius"/>
    </source>
</evidence>
<feature type="compositionally biased region" description="Polar residues" evidence="1">
    <location>
        <begin position="159"/>
        <end position="172"/>
    </location>
</feature>
<evidence type="ECO:0000256" key="1">
    <source>
        <dbReference type="SAM" id="MobiDB-lite"/>
    </source>
</evidence>
<evidence type="ECO:0000313" key="3">
    <source>
        <dbReference type="EMBL" id="KAG7443261.1"/>
    </source>
</evidence>
<dbReference type="GeneID" id="66099839"/>
<dbReference type="RefSeq" id="XP_043036761.1">
    <property type="nucleotide sequence ID" value="XM_043177552.1"/>
</dbReference>
<feature type="compositionally biased region" description="Polar residues" evidence="1">
    <location>
        <begin position="202"/>
        <end position="213"/>
    </location>
</feature>
<protein>
    <submittedName>
        <fullName evidence="3">Uncharacterized protein</fullName>
    </submittedName>
</protein>
<keyword evidence="2" id="KW-0472">Membrane</keyword>
<gene>
    <name evidence="3" type="ORF">BT62DRAFT_1009449</name>
</gene>
<name>A0A9P7VNR0_9AGAR</name>
<feature type="region of interest" description="Disordered" evidence="1">
    <location>
        <begin position="72"/>
        <end position="118"/>
    </location>
</feature>
<proteinExistence type="predicted"/>
<keyword evidence="2" id="KW-1133">Transmembrane helix</keyword>
<dbReference type="EMBL" id="MU250546">
    <property type="protein sequence ID" value="KAG7443261.1"/>
    <property type="molecule type" value="Genomic_DNA"/>
</dbReference>
<organism evidence="3 4">
    <name type="scientific">Guyanagaster necrorhizus</name>
    <dbReference type="NCBI Taxonomy" id="856835"/>
    <lineage>
        <taxon>Eukaryota</taxon>
        <taxon>Fungi</taxon>
        <taxon>Dikarya</taxon>
        <taxon>Basidiomycota</taxon>
        <taxon>Agaricomycotina</taxon>
        <taxon>Agaricomycetes</taxon>
        <taxon>Agaricomycetidae</taxon>
        <taxon>Agaricales</taxon>
        <taxon>Marasmiineae</taxon>
        <taxon>Physalacriaceae</taxon>
        <taxon>Guyanagaster</taxon>
    </lineage>
</organism>
<dbReference type="AlphaFoldDB" id="A0A9P7VNR0"/>
<keyword evidence="2" id="KW-0812">Transmembrane</keyword>
<feature type="transmembrane region" description="Helical" evidence="2">
    <location>
        <begin position="16"/>
        <end position="34"/>
    </location>
</feature>
<feature type="compositionally biased region" description="Pro residues" evidence="1">
    <location>
        <begin position="175"/>
        <end position="189"/>
    </location>
</feature>
<feature type="region of interest" description="Disordered" evidence="1">
    <location>
        <begin position="131"/>
        <end position="254"/>
    </location>
</feature>